<organism evidence="3 4">
    <name type="scientific">Jimgerdemannia flammicorona</name>
    <dbReference type="NCBI Taxonomy" id="994334"/>
    <lineage>
        <taxon>Eukaryota</taxon>
        <taxon>Fungi</taxon>
        <taxon>Fungi incertae sedis</taxon>
        <taxon>Mucoromycota</taxon>
        <taxon>Mucoromycotina</taxon>
        <taxon>Endogonomycetes</taxon>
        <taxon>Endogonales</taxon>
        <taxon>Endogonaceae</taxon>
        <taxon>Jimgerdemannia</taxon>
    </lineage>
</organism>
<dbReference type="Proteomes" id="UP000268093">
    <property type="component" value="Unassembled WGS sequence"/>
</dbReference>
<evidence type="ECO:0000259" key="2">
    <source>
        <dbReference type="Pfam" id="PF04457"/>
    </source>
</evidence>
<sequence length="243" mass="27928">MSGLDDCTAAPTTLLRHPHHIIQKPPVVLLSPYPHTRNTRMAHQQHQQQQRLKPAHEIYARLIWDTQIAPDGLFTVGYEDRFLGVMEATRAEFEEAEIPYHRIRYFKNSAGDMLWNREQRLDTITTRTPATQSPPTDDEKGDEKANSPSAQEDSEPTHGHALTTGHKAKKAVLKEKRQRALQQQRESARGEKEEEERAEREHEEVREAKLEEVEERIRRFQTVLKKQEGDGGGETKEMVGGLD</sequence>
<comment type="caution">
    <text evidence="3">The sequence shown here is derived from an EMBL/GenBank/DDBJ whole genome shotgun (WGS) entry which is preliminary data.</text>
</comment>
<dbReference type="AlphaFoldDB" id="A0A433BK81"/>
<name>A0A433BK81_9FUNG</name>
<gene>
    <name evidence="3" type="ORF">BC936DRAFT_138767</name>
</gene>
<feature type="compositionally biased region" description="Basic and acidic residues" evidence="1">
    <location>
        <begin position="186"/>
        <end position="208"/>
    </location>
</feature>
<feature type="compositionally biased region" description="Polar residues" evidence="1">
    <location>
        <begin position="124"/>
        <end position="135"/>
    </location>
</feature>
<reference evidence="3 4" key="1">
    <citation type="journal article" date="2018" name="New Phytol.">
        <title>Phylogenomics of Endogonaceae and evolution of mycorrhizas within Mucoromycota.</title>
        <authorList>
            <person name="Chang Y."/>
            <person name="Desiro A."/>
            <person name="Na H."/>
            <person name="Sandor L."/>
            <person name="Lipzen A."/>
            <person name="Clum A."/>
            <person name="Barry K."/>
            <person name="Grigoriev I.V."/>
            <person name="Martin F.M."/>
            <person name="Stajich J.E."/>
            <person name="Smith M.E."/>
            <person name="Bonito G."/>
            <person name="Spatafora J.W."/>
        </authorList>
    </citation>
    <scope>NUCLEOTIDE SEQUENCE [LARGE SCALE GENOMIC DNA]</scope>
    <source>
        <strain evidence="3 4">GMNB39</strain>
    </source>
</reference>
<feature type="domain" description="MJ1316 RNA cyclic group end recognition" evidence="2">
    <location>
        <begin position="52"/>
        <end position="117"/>
    </location>
</feature>
<dbReference type="EMBL" id="RBNI01013706">
    <property type="protein sequence ID" value="RUP26651.1"/>
    <property type="molecule type" value="Genomic_DNA"/>
</dbReference>
<protein>
    <recommendedName>
        <fullName evidence="2">MJ1316 RNA cyclic group end recognition domain-containing protein</fullName>
    </recommendedName>
</protein>
<evidence type="ECO:0000313" key="4">
    <source>
        <dbReference type="Proteomes" id="UP000268093"/>
    </source>
</evidence>
<dbReference type="OrthoDB" id="10263155at2759"/>
<feature type="compositionally biased region" description="Basic and acidic residues" evidence="1">
    <location>
        <begin position="225"/>
        <end position="237"/>
    </location>
</feature>
<feature type="compositionally biased region" description="Basic residues" evidence="1">
    <location>
        <begin position="166"/>
        <end position="179"/>
    </location>
</feature>
<feature type="region of interest" description="Disordered" evidence="1">
    <location>
        <begin position="224"/>
        <end position="243"/>
    </location>
</feature>
<proteinExistence type="predicted"/>
<evidence type="ECO:0000313" key="3">
    <source>
        <dbReference type="EMBL" id="RUP26651.1"/>
    </source>
</evidence>
<dbReference type="Pfam" id="PF04457">
    <property type="entry name" value="MJ1316"/>
    <property type="match status" value="1"/>
</dbReference>
<keyword evidence="4" id="KW-1185">Reference proteome</keyword>
<accession>A0A433BK81</accession>
<feature type="region of interest" description="Disordered" evidence="1">
    <location>
        <begin position="124"/>
        <end position="208"/>
    </location>
</feature>
<dbReference type="InterPro" id="IPR040459">
    <property type="entry name" value="MJ1316"/>
</dbReference>
<evidence type="ECO:0000256" key="1">
    <source>
        <dbReference type="SAM" id="MobiDB-lite"/>
    </source>
</evidence>